<organism evidence="2 3">
    <name type="scientific">Prorocentrum cordatum</name>
    <dbReference type="NCBI Taxonomy" id="2364126"/>
    <lineage>
        <taxon>Eukaryota</taxon>
        <taxon>Sar</taxon>
        <taxon>Alveolata</taxon>
        <taxon>Dinophyceae</taxon>
        <taxon>Prorocentrales</taxon>
        <taxon>Prorocentraceae</taxon>
        <taxon>Prorocentrum</taxon>
    </lineage>
</organism>
<feature type="region of interest" description="Disordered" evidence="1">
    <location>
        <begin position="117"/>
        <end position="277"/>
    </location>
</feature>
<feature type="compositionally biased region" description="Low complexity" evidence="1">
    <location>
        <begin position="22"/>
        <end position="32"/>
    </location>
</feature>
<feature type="region of interest" description="Disordered" evidence="1">
    <location>
        <begin position="1"/>
        <end position="67"/>
    </location>
</feature>
<evidence type="ECO:0000313" key="2">
    <source>
        <dbReference type="EMBL" id="CAK0830320.1"/>
    </source>
</evidence>
<dbReference type="EMBL" id="CAUYUJ010010813">
    <property type="protein sequence ID" value="CAK0830320.1"/>
    <property type="molecule type" value="Genomic_DNA"/>
</dbReference>
<gene>
    <name evidence="2" type="ORF">PCOR1329_LOCUS28994</name>
</gene>
<accession>A0ABN9SF06</accession>
<feature type="compositionally biased region" description="Low complexity" evidence="1">
    <location>
        <begin position="142"/>
        <end position="227"/>
    </location>
</feature>
<proteinExistence type="predicted"/>
<feature type="compositionally biased region" description="Low complexity" evidence="1">
    <location>
        <begin position="39"/>
        <end position="51"/>
    </location>
</feature>
<evidence type="ECO:0000313" key="3">
    <source>
        <dbReference type="Proteomes" id="UP001189429"/>
    </source>
</evidence>
<feature type="compositionally biased region" description="Low complexity" evidence="1">
    <location>
        <begin position="300"/>
        <end position="316"/>
    </location>
</feature>
<keyword evidence="3" id="KW-1185">Reference proteome</keyword>
<dbReference type="Proteomes" id="UP001189429">
    <property type="component" value="Unassembled WGS sequence"/>
</dbReference>
<feature type="non-terminal residue" evidence="2">
    <location>
        <position position="322"/>
    </location>
</feature>
<sequence>MAFGTRGCGGDGAAAAAPPPTVLLAPRAPSRAAPERAGDQAAASAPAGQDSVSRLQGEAAERQAQDESWKAQFLAMRARADLLERQTGEIRSGMEALIGAVERKDRELEIARDEIRRLTSAQPGPPVAALDASVPQVARRWSSVSVSPRAAQAPAPAGAQSPGWSSQGSAAVSAAVPSRSPSFDGHLRSPAAGGAATPRRPPASAQDAAGRRCCSPAPCSSPASAPRVVCGTRPRGVAEGRRGRQGGRSRREESASASTVPRRAAARPRRLTTAQARPLLTVQRVALHGAATAGHPAKGRQPLAAPPAAARWTLRPARARAP</sequence>
<feature type="compositionally biased region" description="Gly residues" evidence="1">
    <location>
        <begin position="1"/>
        <end position="12"/>
    </location>
</feature>
<feature type="region of interest" description="Disordered" evidence="1">
    <location>
        <begin position="290"/>
        <end position="322"/>
    </location>
</feature>
<evidence type="ECO:0000256" key="1">
    <source>
        <dbReference type="SAM" id="MobiDB-lite"/>
    </source>
</evidence>
<reference evidence="2" key="1">
    <citation type="submission" date="2023-10" db="EMBL/GenBank/DDBJ databases">
        <authorList>
            <person name="Chen Y."/>
            <person name="Shah S."/>
            <person name="Dougan E. K."/>
            <person name="Thang M."/>
            <person name="Chan C."/>
        </authorList>
    </citation>
    <scope>NUCLEOTIDE SEQUENCE [LARGE SCALE GENOMIC DNA]</scope>
</reference>
<name>A0ABN9SF06_9DINO</name>
<comment type="caution">
    <text evidence="2">The sequence shown here is derived from an EMBL/GenBank/DDBJ whole genome shotgun (WGS) entry which is preliminary data.</text>
</comment>
<protein>
    <submittedName>
        <fullName evidence="2">Uncharacterized protein</fullName>
    </submittedName>
</protein>